<dbReference type="UniPathway" id="UPA00031">
    <property type="reaction ID" value="UER00013"/>
</dbReference>
<gene>
    <name evidence="10" type="ORF">HXW94_06905</name>
</gene>
<evidence type="ECO:0000259" key="9">
    <source>
        <dbReference type="Pfam" id="PF02811"/>
    </source>
</evidence>
<keyword evidence="5 8" id="KW-0378">Hydrolase</keyword>
<comment type="caution">
    <text evidence="10">The sequence shown here is derived from an EMBL/GenBank/DDBJ whole genome shotgun (WGS) entry which is preliminary data.</text>
</comment>
<comment type="similarity">
    <text evidence="2 8">Belongs to the PHP hydrolase family. HisK subfamily.</text>
</comment>
<dbReference type="CDD" id="cd12110">
    <property type="entry name" value="PHP_HisPPase_Hisj_like"/>
    <property type="match status" value="1"/>
</dbReference>
<evidence type="ECO:0000256" key="6">
    <source>
        <dbReference type="ARBA" id="ARBA00023102"/>
    </source>
</evidence>
<evidence type="ECO:0000313" key="10">
    <source>
        <dbReference type="EMBL" id="NWH04718.1"/>
    </source>
</evidence>
<dbReference type="Proteomes" id="UP000553343">
    <property type="component" value="Unassembled WGS sequence"/>
</dbReference>
<comment type="catalytic activity">
    <reaction evidence="7 8">
        <text>L-histidinol phosphate + H2O = L-histidinol + phosphate</text>
        <dbReference type="Rhea" id="RHEA:14465"/>
        <dbReference type="ChEBI" id="CHEBI:15377"/>
        <dbReference type="ChEBI" id="CHEBI:43474"/>
        <dbReference type="ChEBI" id="CHEBI:57699"/>
        <dbReference type="ChEBI" id="CHEBI:57980"/>
        <dbReference type="EC" id="3.1.3.15"/>
    </reaction>
</comment>
<dbReference type="InterPro" id="IPR016195">
    <property type="entry name" value="Pol/histidinol_Pase-like"/>
</dbReference>
<name>A0A850T8E5_9BACT</name>
<protein>
    <recommendedName>
        <fullName evidence="3 8">Histidinol-phosphatase</fullName>
        <shortName evidence="8">HolPase</shortName>
        <ecNumber evidence="3 8">3.1.3.15</ecNumber>
    </recommendedName>
</protein>
<dbReference type="RefSeq" id="WP_178366171.1">
    <property type="nucleotide sequence ID" value="NZ_JACADJ010000016.1"/>
</dbReference>
<dbReference type="GO" id="GO:0000105">
    <property type="term" value="P:L-histidine biosynthetic process"/>
    <property type="evidence" value="ECO:0007669"/>
    <property type="project" value="UniProtKB-UniRule"/>
</dbReference>
<dbReference type="PANTHER" id="PTHR21039">
    <property type="entry name" value="HISTIDINOL PHOSPHATASE-RELATED"/>
    <property type="match status" value="1"/>
</dbReference>
<evidence type="ECO:0000256" key="3">
    <source>
        <dbReference type="ARBA" id="ARBA00013085"/>
    </source>
</evidence>
<feature type="domain" description="PHP" evidence="9">
    <location>
        <begin position="13"/>
        <end position="215"/>
    </location>
</feature>
<evidence type="ECO:0000256" key="4">
    <source>
        <dbReference type="ARBA" id="ARBA00022605"/>
    </source>
</evidence>
<keyword evidence="6 8" id="KW-0368">Histidine biosynthesis</keyword>
<evidence type="ECO:0000256" key="1">
    <source>
        <dbReference type="ARBA" id="ARBA00004970"/>
    </source>
</evidence>
<evidence type="ECO:0000256" key="7">
    <source>
        <dbReference type="ARBA" id="ARBA00049158"/>
    </source>
</evidence>
<dbReference type="GO" id="GO:0005737">
    <property type="term" value="C:cytoplasm"/>
    <property type="evidence" value="ECO:0007669"/>
    <property type="project" value="TreeGrafter"/>
</dbReference>
<keyword evidence="11" id="KW-1185">Reference proteome</keyword>
<dbReference type="GO" id="GO:0004401">
    <property type="term" value="F:histidinol-phosphatase activity"/>
    <property type="evidence" value="ECO:0007669"/>
    <property type="project" value="UniProtKB-UniRule"/>
</dbReference>
<dbReference type="AlphaFoldDB" id="A0A850T8E5"/>
<proteinExistence type="inferred from homology"/>
<evidence type="ECO:0000256" key="8">
    <source>
        <dbReference type="RuleBase" id="RU366003"/>
    </source>
</evidence>
<evidence type="ECO:0000256" key="5">
    <source>
        <dbReference type="ARBA" id="ARBA00022801"/>
    </source>
</evidence>
<dbReference type="NCBIfam" id="TIGR01856">
    <property type="entry name" value="hisJ_fam"/>
    <property type="match status" value="1"/>
</dbReference>
<organism evidence="10 11">
    <name type="scientific">Desulfobacter latus</name>
    <dbReference type="NCBI Taxonomy" id="2292"/>
    <lineage>
        <taxon>Bacteria</taxon>
        <taxon>Pseudomonadati</taxon>
        <taxon>Thermodesulfobacteriota</taxon>
        <taxon>Desulfobacteria</taxon>
        <taxon>Desulfobacterales</taxon>
        <taxon>Desulfobacteraceae</taxon>
        <taxon>Desulfobacter</taxon>
    </lineage>
</organism>
<dbReference type="SUPFAM" id="SSF89550">
    <property type="entry name" value="PHP domain-like"/>
    <property type="match status" value="1"/>
</dbReference>
<dbReference type="InterPro" id="IPR010140">
    <property type="entry name" value="Histidinol_P_phosphatase_HisJ"/>
</dbReference>
<evidence type="ECO:0000313" key="11">
    <source>
        <dbReference type="Proteomes" id="UP000553343"/>
    </source>
</evidence>
<dbReference type="Pfam" id="PF02811">
    <property type="entry name" value="PHP"/>
    <property type="match status" value="1"/>
</dbReference>
<dbReference type="InterPro" id="IPR004013">
    <property type="entry name" value="PHP_dom"/>
</dbReference>
<comment type="pathway">
    <text evidence="1 8">Amino-acid biosynthesis; L-histidine biosynthesis; L-histidine from 5-phospho-alpha-D-ribose 1-diphosphate: step 8/9.</text>
</comment>
<accession>A0A850T8E5</accession>
<dbReference type="EC" id="3.1.3.15" evidence="3 8"/>
<dbReference type="EMBL" id="JACADJ010000016">
    <property type="protein sequence ID" value="NWH04718.1"/>
    <property type="molecule type" value="Genomic_DNA"/>
</dbReference>
<reference evidence="10 11" key="1">
    <citation type="submission" date="2020-06" db="EMBL/GenBank/DDBJ databases">
        <title>High-quality draft genome of sulfate reducer Desulfobacter latus type strain AcrS2 isolated from marine sediment.</title>
        <authorList>
            <person name="Hoppe M."/>
            <person name="Larsen C.K."/>
            <person name="Marshall I.P.G."/>
            <person name="Schramm A."/>
            <person name="Marietou A.G."/>
        </authorList>
    </citation>
    <scope>NUCLEOTIDE SEQUENCE [LARGE SCALE GENOMIC DNA]</scope>
    <source>
        <strain evidence="10 11">AcRS2</strain>
    </source>
</reference>
<sequence length="284" mass="32408">MIDSELISFHGGHSGQFCGHARDSLEDLIKAYISKGFKAVGISEHMPPPEHRLLYPDELAQGLSVKDLEYRFSKYFTELERLKQKYKPDIRIFKGFETETVTGSPALVRSLIREFNPDYIVGSIHHLNDRCFDYSRQDYETIAADFNGLDAMYTAYFDAQYEMILDLHPFVVGHFDLIRIYDPDFEGRLDKPEIAERIQRNLAVIKDLGLVLDYNLRPLAKGENMPYLTPAILERAKALGIPVVPGDDAHSKEQAGKFVDRAVQSLKDMGFSTNWPIPWCMTPA</sequence>
<keyword evidence="4 8" id="KW-0028">Amino-acid biosynthesis</keyword>
<evidence type="ECO:0000256" key="2">
    <source>
        <dbReference type="ARBA" id="ARBA00009152"/>
    </source>
</evidence>
<dbReference type="PANTHER" id="PTHR21039:SF0">
    <property type="entry name" value="HISTIDINOL-PHOSPHATASE"/>
    <property type="match status" value="1"/>
</dbReference>
<dbReference type="Gene3D" id="3.20.20.140">
    <property type="entry name" value="Metal-dependent hydrolases"/>
    <property type="match status" value="1"/>
</dbReference>